<evidence type="ECO:0000256" key="1">
    <source>
        <dbReference type="SAM" id="MobiDB-lite"/>
    </source>
</evidence>
<sequence length="289" mass="32556">MPSDSEFEEALNNVNTRPRNNAMADDEKPGVSSARLPAASMPIKIPPFWPEKPAIWFAQVEGQFAISGITDPATKFYMILGNLDRQCAAEVEDILTGPPNYEKLKGELIKRLSVSRENKVKQLLMHEELGNRKPSQFLRHLQHLAGPKVPEDFLKTIWSSRLPSSMQPIVASQTTLSLDALAELADRVHDITPQVHQVTAASSHSTLEELTRQVAELTKQVSALTSNVNNRGRSRERFRGRQRDRSSSRRSDSNFRRFPVCWYHHKFGTQAKKCQKPCNFNEGNATGNP</sequence>
<organism evidence="3 4">
    <name type="scientific">Loxostege sticticalis</name>
    <name type="common">Beet webworm moth</name>
    <dbReference type="NCBI Taxonomy" id="481309"/>
    <lineage>
        <taxon>Eukaryota</taxon>
        <taxon>Metazoa</taxon>
        <taxon>Ecdysozoa</taxon>
        <taxon>Arthropoda</taxon>
        <taxon>Hexapoda</taxon>
        <taxon>Insecta</taxon>
        <taxon>Pterygota</taxon>
        <taxon>Neoptera</taxon>
        <taxon>Endopterygota</taxon>
        <taxon>Lepidoptera</taxon>
        <taxon>Glossata</taxon>
        <taxon>Ditrysia</taxon>
        <taxon>Pyraloidea</taxon>
        <taxon>Crambidae</taxon>
        <taxon>Pyraustinae</taxon>
        <taxon>Loxostege</taxon>
    </lineage>
</organism>
<dbReference type="InterPro" id="IPR055469">
    <property type="entry name" value="DUF7041"/>
</dbReference>
<accession>A0ABD0S4V3</accession>
<dbReference type="Proteomes" id="UP001549921">
    <property type="component" value="Unassembled WGS sequence"/>
</dbReference>
<dbReference type="PANTHER" id="PTHR33327:SF3">
    <property type="entry name" value="RNA-DIRECTED DNA POLYMERASE"/>
    <property type="match status" value="1"/>
</dbReference>
<evidence type="ECO:0000259" key="2">
    <source>
        <dbReference type="Pfam" id="PF23055"/>
    </source>
</evidence>
<proteinExistence type="predicted"/>
<gene>
    <name evidence="3" type="ORF">ABMA28_012729</name>
</gene>
<evidence type="ECO:0000313" key="4">
    <source>
        <dbReference type="Proteomes" id="UP001549921"/>
    </source>
</evidence>
<feature type="region of interest" description="Disordered" evidence="1">
    <location>
        <begin position="1"/>
        <end position="33"/>
    </location>
</feature>
<evidence type="ECO:0000313" key="3">
    <source>
        <dbReference type="EMBL" id="KAL0809104.1"/>
    </source>
</evidence>
<dbReference type="PANTHER" id="PTHR33327">
    <property type="entry name" value="ENDONUCLEASE"/>
    <property type="match status" value="1"/>
</dbReference>
<dbReference type="AlphaFoldDB" id="A0ABD0S4V3"/>
<protein>
    <recommendedName>
        <fullName evidence="2">DUF7041 domain-containing protein</fullName>
    </recommendedName>
</protein>
<dbReference type="Pfam" id="PF23055">
    <property type="entry name" value="DUF7041"/>
    <property type="match status" value="1"/>
</dbReference>
<feature type="compositionally biased region" description="Basic and acidic residues" evidence="1">
    <location>
        <begin position="233"/>
        <end position="252"/>
    </location>
</feature>
<comment type="caution">
    <text evidence="3">The sequence shown here is derived from an EMBL/GenBank/DDBJ whole genome shotgun (WGS) entry which is preliminary data.</text>
</comment>
<name>A0ABD0S4V3_LOXSC</name>
<feature type="domain" description="DUF7041" evidence="2">
    <location>
        <begin position="45"/>
        <end position="124"/>
    </location>
</feature>
<dbReference type="EMBL" id="JBEDNZ010000030">
    <property type="protein sequence ID" value="KAL0809104.1"/>
    <property type="molecule type" value="Genomic_DNA"/>
</dbReference>
<reference evidence="3 4" key="1">
    <citation type="submission" date="2024-06" db="EMBL/GenBank/DDBJ databases">
        <title>A chromosome-level genome assembly of beet webworm, Loxostege sticticalis.</title>
        <authorList>
            <person name="Zhang Y."/>
        </authorList>
    </citation>
    <scope>NUCLEOTIDE SEQUENCE [LARGE SCALE GENOMIC DNA]</scope>
    <source>
        <strain evidence="3">AQ028</strain>
        <tissue evidence="3">Male pupae</tissue>
    </source>
</reference>
<feature type="region of interest" description="Disordered" evidence="1">
    <location>
        <begin position="225"/>
        <end position="252"/>
    </location>
</feature>